<sequence length="89" mass="10203">MIRELVFPPDFGDYAWEVESKGVFWGAAVRIDDSLISVTFYEPTRLQQDIDAELETGRLFTVKRLLVIERVTIANMQSAVTEAPSEFFE</sequence>
<name>A0A0U3FGQ4_9MICC</name>
<protein>
    <submittedName>
        <fullName evidence="1">Uncharacterized protein</fullName>
    </submittedName>
</protein>
<dbReference type="RefSeq" id="WP_058931934.1">
    <property type="nucleotide sequence ID" value="NZ_CP013747.1"/>
</dbReference>
<dbReference type="KEGG" id="psul:AU252_18250"/>
<gene>
    <name evidence="1" type="ORF">AU252_18250</name>
</gene>
<evidence type="ECO:0000313" key="2">
    <source>
        <dbReference type="Proteomes" id="UP000065151"/>
    </source>
</evidence>
<accession>A0A0U3FGQ4</accession>
<proteinExistence type="predicted"/>
<dbReference type="AlphaFoldDB" id="A0A0U3FGQ4"/>
<dbReference type="EMBL" id="CP013747">
    <property type="protein sequence ID" value="ALV42857.1"/>
    <property type="molecule type" value="Genomic_DNA"/>
</dbReference>
<reference evidence="1 2" key="1">
    <citation type="submission" date="2015-12" db="EMBL/GenBank/DDBJ databases">
        <authorList>
            <person name="Shamseldin A."/>
            <person name="Moawad H."/>
            <person name="Abd El-Rahim W.M."/>
            <person name="Sadowsky M.J."/>
        </authorList>
    </citation>
    <scope>NUCLEOTIDE SEQUENCE [LARGE SCALE GENOMIC DNA]</scope>
    <source>
        <strain evidence="1 2">Ar51</strain>
    </source>
</reference>
<evidence type="ECO:0000313" key="1">
    <source>
        <dbReference type="EMBL" id="ALV42857.1"/>
    </source>
</evidence>
<dbReference type="Proteomes" id="UP000065151">
    <property type="component" value="Chromosome"/>
</dbReference>
<organism evidence="1">
    <name type="scientific">Pseudarthrobacter sulfonivorans</name>
    <dbReference type="NCBI Taxonomy" id="121292"/>
    <lineage>
        <taxon>Bacteria</taxon>
        <taxon>Bacillati</taxon>
        <taxon>Actinomycetota</taxon>
        <taxon>Actinomycetes</taxon>
        <taxon>Micrococcales</taxon>
        <taxon>Micrococcaceae</taxon>
        <taxon>Pseudarthrobacter</taxon>
    </lineage>
</organism>